<dbReference type="Proteomes" id="UP000011087">
    <property type="component" value="Unassembled WGS sequence"/>
</dbReference>
<dbReference type="PaxDb" id="55529-EKX53057"/>
<dbReference type="EnsemblProtists" id="EKX53057">
    <property type="protein sequence ID" value="EKX53057"/>
    <property type="gene ID" value="GUITHDRAFT_161151"/>
</dbReference>
<sequence length="245" mass="26642">MASGKRAAQLLAACAAFSALVLLVGVSSVMVKHARKTVLSPLFTENTVPTLEWNGLPEGAKNDVFADSEHPEEYNTKDGADAFGPKGQYGMWMGISGQTKNSFGCGPKGPMDCSVGTTPSQHWAVRRRQSAIKQQLSPLFTENTVPTLEWNGLPEGAKNDVFADSEHPEEYNTKDGADAFGPKGQYGMWMGISGQTKNSFGCGPKGPMDCSVGTTPSQHWARRPVLRPSQKLFLEKRPVREIVYY</sequence>
<dbReference type="GeneID" id="17309639"/>
<dbReference type="RefSeq" id="XP_005840037.1">
    <property type="nucleotide sequence ID" value="XM_005839980.1"/>
</dbReference>
<organism evidence="1">
    <name type="scientific">Guillardia theta (strain CCMP2712)</name>
    <name type="common">Cryptophyte</name>
    <dbReference type="NCBI Taxonomy" id="905079"/>
    <lineage>
        <taxon>Eukaryota</taxon>
        <taxon>Cryptophyceae</taxon>
        <taxon>Pyrenomonadales</taxon>
        <taxon>Geminigeraceae</taxon>
        <taxon>Guillardia</taxon>
    </lineage>
</organism>
<evidence type="ECO:0000313" key="1">
    <source>
        <dbReference type="EMBL" id="EKX53057.1"/>
    </source>
</evidence>
<keyword evidence="3" id="KW-1185">Reference proteome</keyword>
<protein>
    <submittedName>
        <fullName evidence="1 2">Uncharacterized protein</fullName>
    </submittedName>
</protein>
<dbReference type="KEGG" id="gtt:GUITHDRAFT_161151"/>
<accession>L1JXG2</accession>
<reference evidence="3" key="2">
    <citation type="submission" date="2012-11" db="EMBL/GenBank/DDBJ databases">
        <authorList>
            <person name="Kuo A."/>
            <person name="Curtis B.A."/>
            <person name="Tanifuji G."/>
            <person name="Burki F."/>
            <person name="Gruber A."/>
            <person name="Irimia M."/>
            <person name="Maruyama S."/>
            <person name="Arias M.C."/>
            <person name="Ball S.G."/>
            <person name="Gile G.H."/>
            <person name="Hirakawa Y."/>
            <person name="Hopkins J.F."/>
            <person name="Rensing S.A."/>
            <person name="Schmutz J."/>
            <person name="Symeonidi A."/>
            <person name="Elias M."/>
            <person name="Eveleigh R.J."/>
            <person name="Herman E.K."/>
            <person name="Klute M.J."/>
            <person name="Nakayama T."/>
            <person name="Obornik M."/>
            <person name="Reyes-Prieto A."/>
            <person name="Armbrust E.V."/>
            <person name="Aves S.J."/>
            <person name="Beiko R.G."/>
            <person name="Coutinho P."/>
            <person name="Dacks J.B."/>
            <person name="Durnford D.G."/>
            <person name="Fast N.M."/>
            <person name="Green B.R."/>
            <person name="Grisdale C."/>
            <person name="Hempe F."/>
            <person name="Henrissat B."/>
            <person name="Hoppner M.P."/>
            <person name="Ishida K.-I."/>
            <person name="Kim E."/>
            <person name="Koreny L."/>
            <person name="Kroth P.G."/>
            <person name="Liu Y."/>
            <person name="Malik S.-B."/>
            <person name="Maier U.G."/>
            <person name="McRose D."/>
            <person name="Mock T."/>
            <person name="Neilson J.A."/>
            <person name="Onodera N.T."/>
            <person name="Poole A.M."/>
            <person name="Pritham E.J."/>
            <person name="Richards T.A."/>
            <person name="Rocap G."/>
            <person name="Roy S.W."/>
            <person name="Sarai C."/>
            <person name="Schaack S."/>
            <person name="Shirato S."/>
            <person name="Slamovits C.H."/>
            <person name="Spencer D.F."/>
            <person name="Suzuki S."/>
            <person name="Worden A.Z."/>
            <person name="Zauner S."/>
            <person name="Barry K."/>
            <person name="Bell C."/>
            <person name="Bharti A.K."/>
            <person name="Crow J.A."/>
            <person name="Grimwood J."/>
            <person name="Kramer R."/>
            <person name="Lindquist E."/>
            <person name="Lucas S."/>
            <person name="Salamov A."/>
            <person name="McFadden G.I."/>
            <person name="Lane C.E."/>
            <person name="Keeling P.J."/>
            <person name="Gray M.W."/>
            <person name="Grigoriev I.V."/>
            <person name="Archibald J.M."/>
        </authorList>
    </citation>
    <scope>NUCLEOTIDE SEQUENCE</scope>
    <source>
        <strain evidence="3">CCMP2712</strain>
    </source>
</reference>
<gene>
    <name evidence="1" type="ORF">GUITHDRAFT_161151</name>
</gene>
<evidence type="ECO:0000313" key="3">
    <source>
        <dbReference type="Proteomes" id="UP000011087"/>
    </source>
</evidence>
<reference evidence="2" key="3">
    <citation type="submission" date="2016-03" db="UniProtKB">
        <authorList>
            <consortium name="EnsemblProtists"/>
        </authorList>
    </citation>
    <scope>IDENTIFICATION</scope>
</reference>
<dbReference type="AlphaFoldDB" id="L1JXG2"/>
<dbReference type="EMBL" id="JH992971">
    <property type="protein sequence ID" value="EKX53057.1"/>
    <property type="molecule type" value="Genomic_DNA"/>
</dbReference>
<proteinExistence type="predicted"/>
<name>L1JXG2_GUITC</name>
<dbReference type="HOGENOM" id="CLU_1135333_0_0_1"/>
<reference evidence="1 3" key="1">
    <citation type="journal article" date="2012" name="Nature">
        <title>Algal genomes reveal evolutionary mosaicism and the fate of nucleomorphs.</title>
        <authorList>
            <consortium name="DOE Joint Genome Institute"/>
            <person name="Curtis B.A."/>
            <person name="Tanifuji G."/>
            <person name="Burki F."/>
            <person name="Gruber A."/>
            <person name="Irimia M."/>
            <person name="Maruyama S."/>
            <person name="Arias M.C."/>
            <person name="Ball S.G."/>
            <person name="Gile G.H."/>
            <person name="Hirakawa Y."/>
            <person name="Hopkins J.F."/>
            <person name="Kuo A."/>
            <person name="Rensing S.A."/>
            <person name="Schmutz J."/>
            <person name="Symeonidi A."/>
            <person name="Elias M."/>
            <person name="Eveleigh R.J."/>
            <person name="Herman E.K."/>
            <person name="Klute M.J."/>
            <person name="Nakayama T."/>
            <person name="Obornik M."/>
            <person name="Reyes-Prieto A."/>
            <person name="Armbrust E.V."/>
            <person name="Aves S.J."/>
            <person name="Beiko R.G."/>
            <person name="Coutinho P."/>
            <person name="Dacks J.B."/>
            <person name="Durnford D.G."/>
            <person name="Fast N.M."/>
            <person name="Green B.R."/>
            <person name="Grisdale C.J."/>
            <person name="Hempel F."/>
            <person name="Henrissat B."/>
            <person name="Hoppner M.P."/>
            <person name="Ishida K."/>
            <person name="Kim E."/>
            <person name="Koreny L."/>
            <person name="Kroth P.G."/>
            <person name="Liu Y."/>
            <person name="Malik S.B."/>
            <person name="Maier U.G."/>
            <person name="McRose D."/>
            <person name="Mock T."/>
            <person name="Neilson J.A."/>
            <person name="Onodera N.T."/>
            <person name="Poole A.M."/>
            <person name="Pritham E.J."/>
            <person name="Richards T.A."/>
            <person name="Rocap G."/>
            <person name="Roy S.W."/>
            <person name="Sarai C."/>
            <person name="Schaack S."/>
            <person name="Shirato S."/>
            <person name="Slamovits C.H."/>
            <person name="Spencer D.F."/>
            <person name="Suzuki S."/>
            <person name="Worden A.Z."/>
            <person name="Zauner S."/>
            <person name="Barry K."/>
            <person name="Bell C."/>
            <person name="Bharti A.K."/>
            <person name="Crow J.A."/>
            <person name="Grimwood J."/>
            <person name="Kramer R."/>
            <person name="Lindquist E."/>
            <person name="Lucas S."/>
            <person name="Salamov A."/>
            <person name="McFadden G.I."/>
            <person name="Lane C.E."/>
            <person name="Keeling P.J."/>
            <person name="Gray M.W."/>
            <person name="Grigoriev I.V."/>
            <person name="Archibald J.M."/>
        </authorList>
    </citation>
    <scope>NUCLEOTIDE SEQUENCE</scope>
    <source>
        <strain evidence="1 3">CCMP2712</strain>
    </source>
</reference>
<evidence type="ECO:0000313" key="2">
    <source>
        <dbReference type="EnsemblProtists" id="EKX53057"/>
    </source>
</evidence>